<evidence type="ECO:0000256" key="1">
    <source>
        <dbReference type="ARBA" id="ARBA00004167"/>
    </source>
</evidence>
<evidence type="ECO:0000256" key="4">
    <source>
        <dbReference type="ARBA" id="ARBA00023136"/>
    </source>
</evidence>
<gene>
    <name evidence="8" type="primary">FAM205C</name>
</gene>
<proteinExistence type="inferred from homology"/>
<dbReference type="GeneTree" id="ENSGT00950000183043"/>
<organism evidence="8 9">
    <name type="scientific">Bos taurus</name>
    <name type="common">Bovine</name>
    <dbReference type="NCBI Taxonomy" id="9913"/>
    <lineage>
        <taxon>Eukaryota</taxon>
        <taxon>Metazoa</taxon>
        <taxon>Chordata</taxon>
        <taxon>Craniata</taxon>
        <taxon>Vertebrata</taxon>
        <taxon>Euteleostomi</taxon>
        <taxon>Mammalia</taxon>
        <taxon>Eutheria</taxon>
        <taxon>Laurasiatheria</taxon>
        <taxon>Artiodactyla</taxon>
        <taxon>Ruminantia</taxon>
        <taxon>Pecora</taxon>
        <taxon>Bovidae</taxon>
        <taxon>Bovinae</taxon>
        <taxon>Bos</taxon>
    </lineage>
</organism>
<dbReference type="PANTHER" id="PTHR21859">
    <property type="entry name" value="ACROSOME-SPECIFIC PROTEIN"/>
    <property type="match status" value="1"/>
</dbReference>
<dbReference type="GO" id="GO:0016020">
    <property type="term" value="C:membrane"/>
    <property type="evidence" value="ECO:0007669"/>
    <property type="project" value="UniProtKB-SubCell"/>
</dbReference>
<keyword evidence="9" id="KW-1185">Reference proteome</keyword>
<dbReference type="Proteomes" id="UP000009136">
    <property type="component" value="Chromosome 8"/>
</dbReference>
<comment type="subcellular location">
    <subcellularLocation>
        <location evidence="1">Membrane</location>
        <topology evidence="1">Single-pass membrane protein</topology>
    </subcellularLocation>
</comment>
<evidence type="ECO:0000259" key="7">
    <source>
        <dbReference type="Pfam" id="PF15371"/>
    </source>
</evidence>
<feature type="domain" description="SPATA31-like" evidence="7">
    <location>
        <begin position="71"/>
        <end position="157"/>
    </location>
</feature>
<comment type="similarity">
    <text evidence="5">Belongs to the SPATA31 family.</text>
</comment>
<name>A0AAA9TMA9_BOVIN</name>
<feature type="region of interest" description="Disordered" evidence="6">
    <location>
        <begin position="315"/>
        <end position="337"/>
    </location>
</feature>
<dbReference type="AlphaFoldDB" id="A0AAA9TMA9"/>
<keyword evidence="3" id="KW-1133">Transmembrane helix</keyword>
<evidence type="ECO:0000256" key="5">
    <source>
        <dbReference type="ARBA" id="ARBA00035009"/>
    </source>
</evidence>
<evidence type="ECO:0000313" key="9">
    <source>
        <dbReference type="Proteomes" id="UP000009136"/>
    </source>
</evidence>
<feature type="region of interest" description="Disordered" evidence="6">
    <location>
        <begin position="365"/>
        <end position="427"/>
    </location>
</feature>
<dbReference type="InterPro" id="IPR027970">
    <property type="entry name" value="SPATA31-like"/>
</dbReference>
<feature type="compositionally biased region" description="Polar residues" evidence="6">
    <location>
        <begin position="365"/>
        <end position="411"/>
    </location>
</feature>
<evidence type="ECO:0000256" key="2">
    <source>
        <dbReference type="ARBA" id="ARBA00022692"/>
    </source>
</evidence>
<keyword evidence="4" id="KW-0472">Membrane</keyword>
<accession>A0AAA9TMA9</accession>
<evidence type="ECO:0000313" key="8">
    <source>
        <dbReference type="Ensembl" id="ENSBTAP00000097449.1"/>
    </source>
</evidence>
<sequence length="427" mass="47058">MRLRGMAGGPRLHLGSSARPDEPWVRVPVFALHQRQTLRRPDCGSPDARGKGIFPTLGWSPHFLCLLRWQKVKQRAKEKTPRARRHSRKEADKPLELLSIMRSQGWLPQEGSVRRLLCADPCCQICNSVALEIQQLISGETTLTTPTSSGPSQGSSCLEVLSMSSLSFDQSQESLPFKQLSLPSATRTVSQLTNQKSVTQSAAKSATKPATKSVSAISIRQYWAGHQQLRQECRGPELPLDAGALSSSSVEEPRIPVNQHVKKKSNSEGILKKQEAVEADLGNKLKHFTQWINPDMKGQGRKECILRCKDEKVAKTKTKKAEKSPPSTKRPMKGAKLEKEEGFFDALQCLDSEFQRQSMESVRSSQSCFLPLSSGSSKRSPLLTCATQPENPSHVSVSTSAEGTCLPQESTQSRKKELRGSQTSASS</sequence>
<dbReference type="Ensembl" id="ENSBTAT00000100044.1">
    <property type="protein sequence ID" value="ENSBTAP00000097449.1"/>
    <property type="gene ID" value="ENSBTAG00000017338.6"/>
</dbReference>
<evidence type="ECO:0000256" key="3">
    <source>
        <dbReference type="ARBA" id="ARBA00022989"/>
    </source>
</evidence>
<reference evidence="8" key="2">
    <citation type="submission" date="2025-08" db="UniProtKB">
        <authorList>
            <consortium name="Ensembl"/>
        </authorList>
    </citation>
    <scope>IDENTIFICATION</scope>
    <source>
        <strain evidence="8">Hereford</strain>
    </source>
</reference>
<reference evidence="8" key="3">
    <citation type="submission" date="2025-09" db="UniProtKB">
        <authorList>
            <consortium name="Ensembl"/>
        </authorList>
    </citation>
    <scope>IDENTIFICATION</scope>
    <source>
        <strain evidence="8">Hereford</strain>
    </source>
</reference>
<dbReference type="PANTHER" id="PTHR21859:SF15">
    <property type="entry name" value="PROTEIN SPATA31F1-RELATED"/>
    <property type="match status" value="1"/>
</dbReference>
<dbReference type="Pfam" id="PF15371">
    <property type="entry name" value="DUF4599"/>
    <property type="match status" value="1"/>
</dbReference>
<protein>
    <submittedName>
        <fullName evidence="8">Family with sequence similarity 205 member C</fullName>
    </submittedName>
</protein>
<reference evidence="8" key="1">
    <citation type="submission" date="2018-03" db="EMBL/GenBank/DDBJ databases">
        <title>ARS-UCD1.2.</title>
        <authorList>
            <person name="Rosen B.D."/>
            <person name="Bickhart D.M."/>
            <person name="Koren S."/>
            <person name="Schnabel R.D."/>
            <person name="Hall R."/>
            <person name="Zimin A."/>
            <person name="Dreischer C."/>
            <person name="Schultheiss S."/>
            <person name="Schroeder S.G."/>
            <person name="Elsik C.G."/>
            <person name="Couldrey C."/>
            <person name="Liu G.E."/>
            <person name="Van Tassell C.P."/>
            <person name="Phillippy A.M."/>
            <person name="Smith T.P.L."/>
            <person name="Medrano J.F."/>
        </authorList>
    </citation>
    <scope>NUCLEOTIDE SEQUENCE [LARGE SCALE GENOMIC DNA]</scope>
    <source>
        <strain evidence="8">Hereford</strain>
    </source>
</reference>
<evidence type="ECO:0000256" key="6">
    <source>
        <dbReference type="SAM" id="MobiDB-lite"/>
    </source>
</evidence>
<keyword evidence="2" id="KW-0812">Transmembrane</keyword>